<dbReference type="Proteomes" id="UP001062776">
    <property type="component" value="Unassembled WGS sequence"/>
</dbReference>
<dbReference type="EMBL" id="BAPV01000012">
    <property type="protein sequence ID" value="GBQ88956.1"/>
    <property type="molecule type" value="Genomic_DNA"/>
</dbReference>
<evidence type="ECO:0000313" key="1">
    <source>
        <dbReference type="EMBL" id="GBQ88956.1"/>
    </source>
</evidence>
<comment type="caution">
    <text evidence="1">The sequence shown here is derived from an EMBL/GenBank/DDBJ whole genome shotgun (WGS) entry which is preliminary data.</text>
</comment>
<dbReference type="InterPro" id="IPR049156">
    <property type="entry name" value="Phage_chap_TAC_15-like"/>
</dbReference>
<dbReference type="Pfam" id="PF21822">
    <property type="entry name" value="Phage_TAC_15"/>
    <property type="match status" value="1"/>
</dbReference>
<sequence>MALRETTYTIPDGEDAGKVFVITRMPAMQADKWARHLVKALTRAGMALPPDAMEIGLSGLGGMAQAMFGQLEDEAADKALDALMATVKIQRDPANPGSRGQIIDADLEDPETLPRLQAEAFRMHLGFFKAAAYLISPLVQMLVPQAASDKPQPAV</sequence>
<gene>
    <name evidence="1" type="ORF">AA0535_1673</name>
</gene>
<proteinExistence type="predicted"/>
<evidence type="ECO:0008006" key="3">
    <source>
        <dbReference type="Google" id="ProtNLM"/>
    </source>
</evidence>
<accession>A0ABQ0Q313</accession>
<name>A0ABQ0Q313_9PROT</name>
<reference evidence="1" key="1">
    <citation type="submission" date="2013-04" db="EMBL/GenBank/DDBJ databases">
        <title>The genome sequencing project of 58 acetic acid bacteria.</title>
        <authorList>
            <person name="Okamoto-Kainuma A."/>
            <person name="Ishikawa M."/>
            <person name="Umino S."/>
            <person name="Koizumi Y."/>
            <person name="Shiwa Y."/>
            <person name="Yoshikawa H."/>
            <person name="Matsutani M."/>
            <person name="Matsushita K."/>
        </authorList>
    </citation>
    <scope>NUCLEOTIDE SEQUENCE</scope>
    <source>
        <strain evidence="1">NRIC 0535</strain>
    </source>
</reference>
<keyword evidence="2" id="KW-1185">Reference proteome</keyword>
<protein>
    <recommendedName>
        <fullName evidence="3">Tail assembly chaperone</fullName>
    </recommendedName>
</protein>
<organism evidence="1 2">
    <name type="scientific">Asaia krungthepensis NRIC 0535</name>
    <dbReference type="NCBI Taxonomy" id="1307925"/>
    <lineage>
        <taxon>Bacteria</taxon>
        <taxon>Pseudomonadati</taxon>
        <taxon>Pseudomonadota</taxon>
        <taxon>Alphaproteobacteria</taxon>
        <taxon>Acetobacterales</taxon>
        <taxon>Acetobacteraceae</taxon>
        <taxon>Asaia</taxon>
    </lineage>
</organism>
<evidence type="ECO:0000313" key="2">
    <source>
        <dbReference type="Proteomes" id="UP001062776"/>
    </source>
</evidence>
<dbReference type="RefSeq" id="WP_264815526.1">
    <property type="nucleotide sequence ID" value="NZ_BAPV01000012.1"/>
</dbReference>